<dbReference type="Gene3D" id="1.50.10.10">
    <property type="match status" value="1"/>
</dbReference>
<dbReference type="PROSITE" id="PS00927">
    <property type="entry name" value="TREHALASE_1"/>
    <property type="match status" value="1"/>
</dbReference>
<keyword evidence="10" id="KW-1185">Reference proteome</keyword>
<organism evidence="9 11">
    <name type="scientific">Dracunculus medinensis</name>
    <name type="common">Guinea worm</name>
    <dbReference type="NCBI Taxonomy" id="318479"/>
    <lineage>
        <taxon>Eukaryota</taxon>
        <taxon>Metazoa</taxon>
        <taxon>Ecdysozoa</taxon>
        <taxon>Nematoda</taxon>
        <taxon>Chromadorea</taxon>
        <taxon>Rhabditida</taxon>
        <taxon>Spirurina</taxon>
        <taxon>Dracunculoidea</taxon>
        <taxon>Dracunculidae</taxon>
        <taxon>Dracunculus</taxon>
    </lineage>
</organism>
<evidence type="ECO:0000256" key="6">
    <source>
        <dbReference type="RuleBase" id="RU361180"/>
    </source>
</evidence>
<evidence type="ECO:0000256" key="2">
    <source>
        <dbReference type="ARBA" id="ARBA00012757"/>
    </source>
</evidence>
<dbReference type="Pfam" id="PF01204">
    <property type="entry name" value="Trehalase"/>
    <property type="match status" value="1"/>
</dbReference>
<evidence type="ECO:0000256" key="5">
    <source>
        <dbReference type="ARBA" id="ARBA00023295"/>
    </source>
</evidence>
<comment type="similarity">
    <text evidence="1 6">Belongs to the glycosyl hydrolase 37 family.</text>
</comment>
<proteinExistence type="inferred from homology"/>
<evidence type="ECO:0000313" key="9">
    <source>
        <dbReference type="Proteomes" id="UP000038040"/>
    </source>
</evidence>
<accession>A0A0N4U0X3</accession>
<evidence type="ECO:0000256" key="1">
    <source>
        <dbReference type="ARBA" id="ARBA00005615"/>
    </source>
</evidence>
<dbReference type="EC" id="3.2.1.28" evidence="2 6"/>
<dbReference type="PANTHER" id="PTHR23403:SF5">
    <property type="entry name" value="TREHALASE"/>
    <property type="match status" value="1"/>
</dbReference>
<dbReference type="STRING" id="318479.A0A0N4U0X3"/>
<dbReference type="EMBL" id="UYYG01001150">
    <property type="protein sequence ID" value="VDN54606.1"/>
    <property type="molecule type" value="Genomic_DNA"/>
</dbReference>
<comment type="catalytic activity">
    <reaction evidence="6">
        <text>alpha,alpha-trehalose + H2O = alpha-D-glucose + beta-D-glucose</text>
        <dbReference type="Rhea" id="RHEA:32675"/>
        <dbReference type="ChEBI" id="CHEBI:15377"/>
        <dbReference type="ChEBI" id="CHEBI:15903"/>
        <dbReference type="ChEBI" id="CHEBI:16551"/>
        <dbReference type="ChEBI" id="CHEBI:17925"/>
        <dbReference type="EC" id="3.2.1.28"/>
    </reaction>
</comment>
<keyword evidence="4 6" id="KW-0378">Hydrolase</keyword>
<dbReference type="InterPro" id="IPR018232">
    <property type="entry name" value="Glyco_hydro_37_CS"/>
</dbReference>
<evidence type="ECO:0000313" key="11">
    <source>
        <dbReference type="WBParaSite" id="DME_0000021901-mRNA-1"/>
    </source>
</evidence>
<feature type="chain" id="PRO_5033229722" description="Trehalase" evidence="7">
    <location>
        <begin position="20"/>
        <end position="519"/>
    </location>
</feature>
<keyword evidence="7" id="KW-0732">Signal</keyword>
<dbReference type="WBParaSite" id="DME_0000021901-mRNA-1">
    <property type="protein sequence ID" value="DME_0000021901-mRNA-1"/>
    <property type="gene ID" value="DME_0000021901"/>
</dbReference>
<protein>
    <recommendedName>
        <fullName evidence="3 6">Trehalase</fullName>
        <ecNumber evidence="2 6">3.2.1.28</ecNumber>
    </recommendedName>
    <alternativeName>
        <fullName evidence="6">Alpha-trehalose glucohydrolase</fullName>
    </alternativeName>
</protein>
<dbReference type="AlphaFoldDB" id="A0A0N4U0X3"/>
<evidence type="ECO:0000256" key="4">
    <source>
        <dbReference type="ARBA" id="ARBA00022801"/>
    </source>
</evidence>
<dbReference type="GO" id="GO:0004555">
    <property type="term" value="F:alpha,alpha-trehalase activity"/>
    <property type="evidence" value="ECO:0007669"/>
    <property type="project" value="UniProtKB-EC"/>
</dbReference>
<dbReference type="SUPFAM" id="SSF48208">
    <property type="entry name" value="Six-hairpin glycosidases"/>
    <property type="match status" value="1"/>
</dbReference>
<evidence type="ECO:0000256" key="3">
    <source>
        <dbReference type="ARBA" id="ARBA00019905"/>
    </source>
</evidence>
<feature type="signal peptide" evidence="7">
    <location>
        <begin position="1"/>
        <end position="19"/>
    </location>
</feature>
<evidence type="ECO:0000256" key="7">
    <source>
        <dbReference type="SAM" id="SignalP"/>
    </source>
</evidence>
<dbReference type="OrthoDB" id="3542292at2759"/>
<dbReference type="PRINTS" id="PR00744">
    <property type="entry name" value="GLHYDRLASE37"/>
</dbReference>
<dbReference type="Proteomes" id="UP000274756">
    <property type="component" value="Unassembled WGS sequence"/>
</dbReference>
<dbReference type="InterPro" id="IPR008928">
    <property type="entry name" value="6-hairpin_glycosidase_sf"/>
</dbReference>
<dbReference type="GO" id="GO:0005993">
    <property type="term" value="P:trehalose catabolic process"/>
    <property type="evidence" value="ECO:0007669"/>
    <property type="project" value="TreeGrafter"/>
</dbReference>
<reference evidence="8 10" key="2">
    <citation type="submission" date="2018-11" db="EMBL/GenBank/DDBJ databases">
        <authorList>
            <consortium name="Pathogen Informatics"/>
        </authorList>
    </citation>
    <scope>NUCLEOTIDE SEQUENCE [LARGE SCALE GENOMIC DNA]</scope>
</reference>
<reference evidence="11" key="1">
    <citation type="submission" date="2017-02" db="UniProtKB">
        <authorList>
            <consortium name="WormBaseParasite"/>
        </authorList>
    </citation>
    <scope>IDENTIFICATION</scope>
</reference>
<gene>
    <name evidence="8" type="ORF">DME_LOCUS4579</name>
</gene>
<keyword evidence="5 6" id="KW-0326">Glycosidase</keyword>
<dbReference type="PANTHER" id="PTHR23403">
    <property type="entry name" value="TREHALASE"/>
    <property type="match status" value="1"/>
</dbReference>
<evidence type="ECO:0000313" key="10">
    <source>
        <dbReference type="Proteomes" id="UP000274756"/>
    </source>
</evidence>
<dbReference type="Proteomes" id="UP000038040">
    <property type="component" value="Unplaced"/>
</dbReference>
<name>A0A0N4U0X3_DRAME</name>
<evidence type="ECO:0000313" key="8">
    <source>
        <dbReference type="EMBL" id="VDN54606.1"/>
    </source>
</evidence>
<dbReference type="InterPro" id="IPR001661">
    <property type="entry name" value="Glyco_hydro_37"/>
</dbReference>
<sequence length="519" mass="60700">MLAIFSSTIILLKLQSVLGDFADEELVAIVDEIPLIDETIHACDQNNSNNWFIYCSGRLLEAVNVHKIYDDSKTFVDMPMKVNPEIVMDEFNKRFANQNLMEIERKDLEGFLNEFFMPSGSELVSCTPKDWTPFPPKLMQIADPLLREWALELNIIWKSLCKKVNASVETHQSRYSLIYVPHEFIIPGGRFREFYYWDAYWIIKGLLASDMFISARAMILNLAYIVKKYGFVPNGGRIYYLQRSQPPLLSGMVYEYYESTQDTEFVKELLPTLEKEFSFWHTQRTINVTMKNKQRYTVYQYRAKSNVPRPESYREDLVTAQDVMNKSTLWQNIASAAESGWDFSTRWFADGQSLNTAETTKILPVDLNAFMCWNMDILEYLFERIGDAVKSAKYRDIRTVFRSAMYNVFYNRTMGAWYDYNMRENRHNTKFYPSIAVPLFTGCYHMLNQQKSERLFKLMHKVGAFSYPGGLPTSLAVNSNEQWDFPNGFGPLNHMVIEGLRKSENAQMQYQVKFFNSIY</sequence>
<dbReference type="InterPro" id="IPR012341">
    <property type="entry name" value="6hp_glycosidase-like_sf"/>
</dbReference>